<evidence type="ECO:0000259" key="7">
    <source>
        <dbReference type="Pfam" id="PF13480"/>
    </source>
</evidence>
<evidence type="ECO:0000256" key="3">
    <source>
        <dbReference type="ARBA" id="ARBA00022960"/>
    </source>
</evidence>
<gene>
    <name evidence="8" type="ORF">SAMN05216207_102321</name>
</gene>
<dbReference type="STRING" id="260086.SAMN05216207_102321"/>
<organism evidence="8 9">
    <name type="scientific">Pseudonocardia ammonioxydans</name>
    <dbReference type="NCBI Taxonomy" id="260086"/>
    <lineage>
        <taxon>Bacteria</taxon>
        <taxon>Bacillati</taxon>
        <taxon>Actinomycetota</taxon>
        <taxon>Actinomycetes</taxon>
        <taxon>Pseudonocardiales</taxon>
        <taxon>Pseudonocardiaceae</taxon>
        <taxon>Pseudonocardia</taxon>
    </lineage>
</organism>
<evidence type="ECO:0000256" key="1">
    <source>
        <dbReference type="ARBA" id="ARBA00009943"/>
    </source>
</evidence>
<dbReference type="AlphaFoldDB" id="A0A1I5CHX7"/>
<evidence type="ECO:0000313" key="9">
    <source>
        <dbReference type="Proteomes" id="UP000199614"/>
    </source>
</evidence>
<reference evidence="8 9" key="1">
    <citation type="submission" date="2016-10" db="EMBL/GenBank/DDBJ databases">
        <authorList>
            <person name="de Groot N.N."/>
        </authorList>
    </citation>
    <scope>NUCLEOTIDE SEQUENCE [LARGE SCALE GENOMIC DNA]</scope>
    <source>
        <strain evidence="8 9">CGMCC 4.1877</strain>
    </source>
</reference>
<comment type="similarity">
    <text evidence="1">Belongs to the FemABX family.</text>
</comment>
<dbReference type="Proteomes" id="UP000199614">
    <property type="component" value="Unassembled WGS sequence"/>
</dbReference>
<keyword evidence="6" id="KW-0961">Cell wall biogenesis/degradation</keyword>
<dbReference type="PANTHER" id="PTHR36174">
    <property type="entry name" value="LIPID II:GLYCINE GLYCYLTRANSFERASE"/>
    <property type="match status" value="1"/>
</dbReference>
<name>A0A1I5CHX7_PSUAM</name>
<dbReference type="GO" id="GO:0009252">
    <property type="term" value="P:peptidoglycan biosynthetic process"/>
    <property type="evidence" value="ECO:0007669"/>
    <property type="project" value="UniProtKB-KW"/>
</dbReference>
<dbReference type="SUPFAM" id="SSF55729">
    <property type="entry name" value="Acyl-CoA N-acyltransferases (Nat)"/>
    <property type="match status" value="2"/>
</dbReference>
<evidence type="ECO:0000256" key="4">
    <source>
        <dbReference type="ARBA" id="ARBA00022984"/>
    </source>
</evidence>
<dbReference type="GO" id="GO:0071555">
    <property type="term" value="P:cell wall organization"/>
    <property type="evidence" value="ECO:0007669"/>
    <property type="project" value="UniProtKB-KW"/>
</dbReference>
<keyword evidence="4" id="KW-0573">Peptidoglycan synthesis</keyword>
<dbReference type="InterPro" id="IPR016181">
    <property type="entry name" value="Acyl_CoA_acyltransferase"/>
</dbReference>
<dbReference type="GO" id="GO:0008360">
    <property type="term" value="P:regulation of cell shape"/>
    <property type="evidence" value="ECO:0007669"/>
    <property type="project" value="UniProtKB-KW"/>
</dbReference>
<keyword evidence="9" id="KW-1185">Reference proteome</keyword>
<dbReference type="PROSITE" id="PS51191">
    <property type="entry name" value="FEMABX"/>
    <property type="match status" value="1"/>
</dbReference>
<evidence type="ECO:0000256" key="6">
    <source>
        <dbReference type="ARBA" id="ARBA00023316"/>
    </source>
</evidence>
<keyword evidence="3" id="KW-0133">Cell shape</keyword>
<evidence type="ECO:0000256" key="5">
    <source>
        <dbReference type="ARBA" id="ARBA00023315"/>
    </source>
</evidence>
<evidence type="ECO:0000313" key="8">
    <source>
        <dbReference type="EMBL" id="SFN86526.1"/>
    </source>
</evidence>
<dbReference type="PANTHER" id="PTHR36174:SF1">
    <property type="entry name" value="LIPID II:GLYCINE GLYCYLTRANSFERASE"/>
    <property type="match status" value="1"/>
</dbReference>
<dbReference type="RefSeq" id="WP_245773674.1">
    <property type="nucleotide sequence ID" value="NZ_FOUY01000023.1"/>
</dbReference>
<dbReference type="GO" id="GO:0016755">
    <property type="term" value="F:aminoacyltransferase activity"/>
    <property type="evidence" value="ECO:0007669"/>
    <property type="project" value="InterPro"/>
</dbReference>
<keyword evidence="2 8" id="KW-0808">Transferase</keyword>
<accession>A0A1I5CHX7</accession>
<protein>
    <submittedName>
        <fullName evidence="8">Lipid II:glycine glycyltransferase (Peptidoglycan interpeptide bridge formation enzyme)</fullName>
    </submittedName>
</protein>
<dbReference type="Gene3D" id="3.40.630.30">
    <property type="match status" value="2"/>
</dbReference>
<evidence type="ECO:0000256" key="2">
    <source>
        <dbReference type="ARBA" id="ARBA00022679"/>
    </source>
</evidence>
<dbReference type="Pfam" id="PF13480">
    <property type="entry name" value="Acetyltransf_6"/>
    <property type="match status" value="1"/>
</dbReference>
<dbReference type="EMBL" id="FOUY01000023">
    <property type="protein sequence ID" value="SFN86526.1"/>
    <property type="molecule type" value="Genomic_DNA"/>
</dbReference>
<feature type="domain" description="BioF2-like acetyltransferase" evidence="7">
    <location>
        <begin position="190"/>
        <end position="296"/>
    </location>
</feature>
<sequence>MSAAIHSRCTVTEVRHPAARPLHEWDTFVDRLNGDTVQKSGWADLRATAGFTAHYFFAHDRGHLVGGAQLLERRLPLLGRVGYVSNAPLVDDTVGDSSIGVPALCTHLLRAAQTHLSMLLVQPPEGRDDVSEFLLARGLRPSEAGIAPAATLRLRLDRCEEEIRAGLGRRLRQWTRQWPRRGVTVRPAGRRDLGVVAALLAETGRHQGFDPFPEDYLRTMYDIFADRGEIQIMVGEVAGVPVACEVLTGCGNVVRSRLGGTDRSAEVQHLNVSAAVEWHSILWARSAGYRWFDFGGVLPETRASLAGDTADLDSVPGPDRFKLRFGGDLHTYPQAVEWFRSPLLRAGYDLTNRSEYGRRAVRAVRGRIRATR</sequence>
<dbReference type="InterPro" id="IPR050644">
    <property type="entry name" value="PG_Glycine_Bridge_Synth"/>
</dbReference>
<proteinExistence type="inferred from homology"/>
<dbReference type="InterPro" id="IPR038740">
    <property type="entry name" value="BioF2-like_GNAT_dom"/>
</dbReference>
<keyword evidence="5" id="KW-0012">Acyltransferase</keyword>
<dbReference type="InterPro" id="IPR003447">
    <property type="entry name" value="FEMABX"/>
</dbReference>